<evidence type="ECO:0000256" key="2">
    <source>
        <dbReference type="ARBA" id="ARBA00022723"/>
    </source>
</evidence>
<keyword evidence="7" id="KW-1185">Reference proteome</keyword>
<evidence type="ECO:0000256" key="3">
    <source>
        <dbReference type="ARBA" id="ARBA00022801"/>
    </source>
</evidence>
<dbReference type="PANTHER" id="PTHR42693">
    <property type="entry name" value="ARYLSULFATASE FAMILY MEMBER"/>
    <property type="match status" value="1"/>
</dbReference>
<sequence length="557" mass="60931">MKKLAITLALLMAAGYTGWQNRLDLLLWAAPKLTELRSSIAPNQPVTWSQGPEVATQAPAERPPNVILILADDLGFNDISLTNGGAADGSLQTPSIDSLAAAGTQFTNGYAANAICAPSRASLMTGRYSTRFGFEYTPIFKLGPRIFQWMEDLEPRTPPVLVDLDVTASLPPLEELGMPAEEVTIAEALKQQGYYTAHIGKWHLGTGNGTRPEEQGFDDSLYMKGTLYQPADHPEVVNARVHGDGIDNMIWATGTYAAQFNGSEPFAPDGYLTDYYTREAVKVIEANRNQPFFLYLAHWGVHNPLQASRADYEALSHIEDHRLRVYAGMIRALDRSVTKINAALEKHGLSDNTLVIFSSDNGGAGYLGLPDLNKPYRGWKLSHFEGGTHVPFLMRWPAQIPAGGTVTEPAHHIDLFHTIAAAAGAPVPGDRKLDGIDLLPAMRGEVDANLQRPLFWRQGHQQSVLSEGWKLIRAAQPDKPGAGPQKFLFHLAADPTEQRDLSAEQPEKVAELEALLAAHNAEQVPPAWPSAAQLPILIDKTTNEVTEAGDTYLYWPN</sequence>
<evidence type="ECO:0000313" key="7">
    <source>
        <dbReference type="Proteomes" id="UP001224392"/>
    </source>
</evidence>
<evidence type="ECO:0000256" key="1">
    <source>
        <dbReference type="ARBA" id="ARBA00008779"/>
    </source>
</evidence>
<keyword evidence="3" id="KW-0378">Hydrolase</keyword>
<dbReference type="Proteomes" id="UP001224392">
    <property type="component" value="Unassembled WGS sequence"/>
</dbReference>
<dbReference type="SUPFAM" id="SSF53649">
    <property type="entry name" value="Alkaline phosphatase-like"/>
    <property type="match status" value="1"/>
</dbReference>
<dbReference type="PANTHER" id="PTHR42693:SF53">
    <property type="entry name" value="ENDO-4-O-SULFATASE"/>
    <property type="match status" value="1"/>
</dbReference>
<dbReference type="EMBL" id="BSYJ01000002">
    <property type="protein sequence ID" value="GMG86699.1"/>
    <property type="molecule type" value="Genomic_DNA"/>
</dbReference>
<dbReference type="InterPro" id="IPR017850">
    <property type="entry name" value="Alkaline_phosphatase_core_sf"/>
</dbReference>
<dbReference type="PROSITE" id="PS00149">
    <property type="entry name" value="SULFATASE_2"/>
    <property type="match status" value="1"/>
</dbReference>
<dbReference type="InterPro" id="IPR000917">
    <property type="entry name" value="Sulfatase_N"/>
</dbReference>
<proteinExistence type="inferred from homology"/>
<dbReference type="InterPro" id="IPR050738">
    <property type="entry name" value="Sulfatase"/>
</dbReference>
<reference evidence="6 7" key="1">
    <citation type="submission" date="2023-04" db="EMBL/GenBank/DDBJ databases">
        <title>Marinobulbifer ophiurae gen. nov., sp. Nov., isolate from tissue of brittle star Ophioplocus japonicus.</title>
        <authorList>
            <person name="Kawano K."/>
            <person name="Sawayama S."/>
            <person name="Nakagawa S."/>
        </authorList>
    </citation>
    <scope>NUCLEOTIDE SEQUENCE [LARGE SCALE GENOMIC DNA]</scope>
    <source>
        <strain evidence="6 7">NKW57</strain>
    </source>
</reference>
<feature type="domain" description="Sulfatase N-terminal" evidence="5">
    <location>
        <begin position="64"/>
        <end position="425"/>
    </location>
</feature>
<dbReference type="PROSITE" id="PS00523">
    <property type="entry name" value="SULFATASE_1"/>
    <property type="match status" value="1"/>
</dbReference>
<gene>
    <name evidence="6" type="ORF">MNKW57_10200</name>
</gene>
<keyword evidence="2" id="KW-0479">Metal-binding</keyword>
<protein>
    <submittedName>
        <fullName evidence="6">Sulfatase-like hydrolase/transferase</fullName>
    </submittedName>
</protein>
<evidence type="ECO:0000256" key="4">
    <source>
        <dbReference type="ARBA" id="ARBA00022837"/>
    </source>
</evidence>
<evidence type="ECO:0000313" key="6">
    <source>
        <dbReference type="EMBL" id="GMG86699.1"/>
    </source>
</evidence>
<dbReference type="Gene3D" id="3.40.720.10">
    <property type="entry name" value="Alkaline Phosphatase, subunit A"/>
    <property type="match status" value="1"/>
</dbReference>
<accession>A0ABQ6LX64</accession>
<comment type="caution">
    <text evidence="6">The sequence shown here is derived from an EMBL/GenBank/DDBJ whole genome shotgun (WGS) entry which is preliminary data.</text>
</comment>
<dbReference type="RefSeq" id="WP_285763259.1">
    <property type="nucleotide sequence ID" value="NZ_BSYJ01000002.1"/>
</dbReference>
<dbReference type="Pfam" id="PF00884">
    <property type="entry name" value="Sulfatase"/>
    <property type="match status" value="1"/>
</dbReference>
<evidence type="ECO:0000259" key="5">
    <source>
        <dbReference type="Pfam" id="PF00884"/>
    </source>
</evidence>
<comment type="similarity">
    <text evidence="1">Belongs to the sulfatase family.</text>
</comment>
<keyword evidence="4" id="KW-0106">Calcium</keyword>
<dbReference type="InterPro" id="IPR024607">
    <property type="entry name" value="Sulfatase_CS"/>
</dbReference>
<dbReference type="Gene3D" id="3.30.1120.10">
    <property type="match status" value="1"/>
</dbReference>
<organism evidence="6 7">
    <name type="scientific">Biformimicrobium ophioploci</name>
    <dbReference type="NCBI Taxonomy" id="3036711"/>
    <lineage>
        <taxon>Bacteria</taxon>
        <taxon>Pseudomonadati</taxon>
        <taxon>Pseudomonadota</taxon>
        <taxon>Gammaproteobacteria</taxon>
        <taxon>Cellvibrionales</taxon>
        <taxon>Microbulbiferaceae</taxon>
        <taxon>Biformimicrobium</taxon>
    </lineage>
</organism>
<name>A0ABQ6LX64_9GAMM</name>